<dbReference type="EMBL" id="AP017655">
    <property type="protein sequence ID" value="BAV65849.1"/>
    <property type="molecule type" value="Genomic_DNA"/>
</dbReference>
<protein>
    <recommendedName>
        <fullName evidence="1">Aminoglycoside phosphotransferase domain-containing protein</fullName>
    </recommendedName>
</protein>
<reference evidence="2 3" key="1">
    <citation type="submission" date="2016-10" db="EMBL/GenBank/DDBJ databases">
        <title>Complete Genome Sequence of the Nonylphenol-Degrading Bacterium Sphingobium cloacae JCM 10874T.</title>
        <authorList>
            <person name="Ootsuka M."/>
            <person name="Nishizawa T."/>
            <person name="Ohta H."/>
        </authorList>
    </citation>
    <scope>NUCLEOTIDE SEQUENCE [LARGE SCALE GENOMIC DNA]</scope>
    <source>
        <strain evidence="2 3">JCM 10874</strain>
    </source>
</reference>
<evidence type="ECO:0000313" key="2">
    <source>
        <dbReference type="EMBL" id="BAV65849.1"/>
    </source>
</evidence>
<dbReference type="Proteomes" id="UP000218272">
    <property type="component" value="Chromosome SCLO_1"/>
</dbReference>
<dbReference type="RefSeq" id="WP_066520522.1">
    <property type="nucleotide sequence ID" value="NZ_AP017655.1"/>
</dbReference>
<evidence type="ECO:0000313" key="3">
    <source>
        <dbReference type="Proteomes" id="UP000218272"/>
    </source>
</evidence>
<accession>A0A1E1F5R7</accession>
<name>A0A1E1F5R7_9SPHN</name>
<dbReference type="InterPro" id="IPR002575">
    <property type="entry name" value="Aminoglycoside_PTrfase"/>
</dbReference>
<dbReference type="Gene3D" id="3.90.1200.10">
    <property type="match status" value="1"/>
</dbReference>
<dbReference type="KEGG" id="sclo:SCLO_1028090"/>
<sequence length="278" mass="31192">MSDDLFPRALDPALRFLAQGASARLYVLGQGEVVKLFHPAVSDEMIEREAHASRLAAELGMPAIATVRRITMEGTRGLVYPRVAGVTLLKAMRRRPWSSGAMMPAMARLQARMHQSPEIEGVRSLKDVLRTDILHGPASDVLKEWALVRLKTMPDGRRLLHGDFHVENIMVAEGGFKVIDWSKAALGDPAADAARTEMLMRFGAGPQDRLTVLAREWATRRWRAAYLRESGMAAERLDSWRAVVAVAWLRARKPVRERAFREYLHDALKESNYDRASA</sequence>
<organism evidence="2 3">
    <name type="scientific">Sphingobium cloacae</name>
    <dbReference type="NCBI Taxonomy" id="120107"/>
    <lineage>
        <taxon>Bacteria</taxon>
        <taxon>Pseudomonadati</taxon>
        <taxon>Pseudomonadota</taxon>
        <taxon>Alphaproteobacteria</taxon>
        <taxon>Sphingomonadales</taxon>
        <taxon>Sphingomonadaceae</taxon>
        <taxon>Sphingobium</taxon>
    </lineage>
</organism>
<proteinExistence type="predicted"/>
<dbReference type="Pfam" id="PF01636">
    <property type="entry name" value="APH"/>
    <property type="match status" value="1"/>
</dbReference>
<evidence type="ECO:0000259" key="1">
    <source>
        <dbReference type="Pfam" id="PF01636"/>
    </source>
</evidence>
<keyword evidence="3" id="KW-1185">Reference proteome</keyword>
<gene>
    <name evidence="2" type="ORF">SCLO_1028090</name>
</gene>
<dbReference type="SUPFAM" id="SSF56112">
    <property type="entry name" value="Protein kinase-like (PK-like)"/>
    <property type="match status" value="1"/>
</dbReference>
<feature type="domain" description="Aminoglycoside phosphotransferase" evidence="1">
    <location>
        <begin position="14"/>
        <end position="222"/>
    </location>
</feature>
<dbReference type="OrthoDB" id="179763at2"/>
<dbReference type="InterPro" id="IPR011009">
    <property type="entry name" value="Kinase-like_dom_sf"/>
</dbReference>
<dbReference type="AlphaFoldDB" id="A0A1E1F5R7"/>